<dbReference type="SUPFAM" id="SSF52540">
    <property type="entry name" value="P-loop containing nucleoside triphosphate hydrolases"/>
    <property type="match status" value="1"/>
</dbReference>
<reference evidence="2 3" key="1">
    <citation type="submission" date="2020-10" db="EMBL/GenBank/DDBJ databases">
        <title>Complete genome sequence of Thermosphaera aggregans strain 3507.</title>
        <authorList>
            <person name="Zayulina K.S."/>
            <person name="Elcheninov A.G."/>
            <person name="Toshchakov S.V."/>
            <person name="Kublanov I.V."/>
            <person name="Kochetkova T.V."/>
        </authorList>
    </citation>
    <scope>NUCLEOTIDE SEQUENCE [LARGE SCALE GENOMIC DNA]</scope>
    <source>
        <strain evidence="2 3">3507</strain>
    </source>
</reference>
<dbReference type="OrthoDB" id="17644at2157"/>
<proteinExistence type="predicted"/>
<dbReference type="AlphaFoldDB" id="A0A7M1USG7"/>
<feature type="domain" description="AAA+ ATPase" evidence="1">
    <location>
        <begin position="18"/>
        <end position="175"/>
    </location>
</feature>
<dbReference type="EMBL" id="CP063144">
    <property type="protein sequence ID" value="QOR94996.1"/>
    <property type="molecule type" value="Genomic_DNA"/>
</dbReference>
<dbReference type="Pfam" id="PF08423">
    <property type="entry name" value="Rad51"/>
    <property type="match status" value="1"/>
</dbReference>
<dbReference type="Proteomes" id="UP000593766">
    <property type="component" value="Chromosome"/>
</dbReference>
<sequence>MGIAIRSRGLRIHDLVSKSAMCLFYGVAGAGKTNILLTLTRDLCREDGPCLYISTEETLHYEKVGKQAENYANTLFAEVHELDKLLELFLQLSYMDFRILVVDSINSLYRAVAYEESSLAKFTFSLGFLRSMSVQKGFKVLASAQVRAGEDDVEASGMSLLEYYFDTVFQVGFERDKRFVKLVKPKYKVPLVNYFEINEKGAVWV</sequence>
<evidence type="ECO:0000313" key="2">
    <source>
        <dbReference type="EMBL" id="QOR94996.1"/>
    </source>
</evidence>
<dbReference type="GeneID" id="59454474"/>
<dbReference type="InterPro" id="IPR027417">
    <property type="entry name" value="P-loop_NTPase"/>
</dbReference>
<evidence type="ECO:0000313" key="3">
    <source>
        <dbReference type="Proteomes" id="UP000593766"/>
    </source>
</evidence>
<dbReference type="SMART" id="SM00382">
    <property type="entry name" value="AAA"/>
    <property type="match status" value="1"/>
</dbReference>
<gene>
    <name evidence="2" type="ORF">IMZ38_03610</name>
</gene>
<protein>
    <submittedName>
        <fullName evidence="2">AAA family ATPase</fullName>
    </submittedName>
</protein>
<dbReference type="RefSeq" id="WP_193436792.1">
    <property type="nucleotide sequence ID" value="NZ_CP063144.1"/>
</dbReference>
<name>A0A7M1USG7_9CREN</name>
<dbReference type="InterPro" id="IPR013632">
    <property type="entry name" value="Rad51_C"/>
</dbReference>
<evidence type="ECO:0000259" key="1">
    <source>
        <dbReference type="SMART" id="SM00382"/>
    </source>
</evidence>
<keyword evidence="3" id="KW-1185">Reference proteome</keyword>
<dbReference type="Gene3D" id="3.40.50.300">
    <property type="entry name" value="P-loop containing nucleotide triphosphate hydrolases"/>
    <property type="match status" value="1"/>
</dbReference>
<accession>A0A7M1USG7</accession>
<organism evidence="2 3">
    <name type="scientific">Thermosphaera chiliense</name>
    <dbReference type="NCBI Taxonomy" id="3402707"/>
    <lineage>
        <taxon>Archaea</taxon>
        <taxon>Thermoproteota</taxon>
        <taxon>Thermoprotei</taxon>
        <taxon>Desulfurococcales</taxon>
        <taxon>Desulfurococcaceae</taxon>
        <taxon>Thermosphaera</taxon>
    </lineage>
</organism>
<dbReference type="KEGG" id="tcs:IMZ38_03610"/>
<dbReference type="InterPro" id="IPR003593">
    <property type="entry name" value="AAA+_ATPase"/>
</dbReference>